<name>A0ABR1TJP0_9PEZI</name>
<feature type="region of interest" description="Disordered" evidence="1">
    <location>
        <begin position="1"/>
        <end position="53"/>
    </location>
</feature>
<evidence type="ECO:0000256" key="1">
    <source>
        <dbReference type="SAM" id="MobiDB-lite"/>
    </source>
</evidence>
<feature type="region of interest" description="Disordered" evidence="1">
    <location>
        <begin position="130"/>
        <end position="150"/>
    </location>
</feature>
<dbReference type="EMBL" id="JAQQWM010000009">
    <property type="protein sequence ID" value="KAK8045888.1"/>
    <property type="molecule type" value="Genomic_DNA"/>
</dbReference>
<dbReference type="Proteomes" id="UP001446871">
    <property type="component" value="Unassembled WGS sequence"/>
</dbReference>
<evidence type="ECO:0000313" key="3">
    <source>
        <dbReference type="Proteomes" id="UP001446871"/>
    </source>
</evidence>
<protein>
    <submittedName>
        <fullName evidence="2">Uncharacterized protein</fullName>
    </submittedName>
</protein>
<feature type="compositionally biased region" description="Polar residues" evidence="1">
    <location>
        <begin position="136"/>
        <end position="145"/>
    </location>
</feature>
<accession>A0ABR1TJP0</accession>
<organism evidence="2 3">
    <name type="scientific">Apiospora saccharicola</name>
    <dbReference type="NCBI Taxonomy" id="335842"/>
    <lineage>
        <taxon>Eukaryota</taxon>
        <taxon>Fungi</taxon>
        <taxon>Dikarya</taxon>
        <taxon>Ascomycota</taxon>
        <taxon>Pezizomycotina</taxon>
        <taxon>Sordariomycetes</taxon>
        <taxon>Xylariomycetidae</taxon>
        <taxon>Amphisphaeriales</taxon>
        <taxon>Apiosporaceae</taxon>
        <taxon>Apiospora</taxon>
    </lineage>
</organism>
<reference evidence="2 3" key="1">
    <citation type="submission" date="2023-01" db="EMBL/GenBank/DDBJ databases">
        <title>Analysis of 21 Apiospora genomes using comparative genomics revels a genus with tremendous synthesis potential of carbohydrate active enzymes and secondary metabolites.</title>
        <authorList>
            <person name="Sorensen T."/>
        </authorList>
    </citation>
    <scope>NUCLEOTIDE SEQUENCE [LARGE SCALE GENOMIC DNA]</scope>
    <source>
        <strain evidence="2 3">CBS 83171</strain>
    </source>
</reference>
<evidence type="ECO:0000313" key="2">
    <source>
        <dbReference type="EMBL" id="KAK8045888.1"/>
    </source>
</evidence>
<gene>
    <name evidence="2" type="ORF">PG996_013952</name>
</gene>
<feature type="compositionally biased region" description="Basic residues" evidence="1">
    <location>
        <begin position="1"/>
        <end position="16"/>
    </location>
</feature>
<proteinExistence type="predicted"/>
<sequence>MLFKWLRKKKQKHSSKPHQQQPPVTHDPSDQASANHDGPAPAELTSLTQNSSDDLQFSEVVEDREDLKDLKQLLSRFPAWCAGCSKTIDLSAKNVSRSVRLWWVDRTERTANSVELFKLESSSQWVLSNKRHETDSSNTAPGTGSETRRLLPEGLPKLRKAKTREWQRQHWSFVSDLWPPCYLLAIKHPTRSS</sequence>
<keyword evidence="3" id="KW-1185">Reference proteome</keyword>
<comment type="caution">
    <text evidence="2">The sequence shown here is derived from an EMBL/GenBank/DDBJ whole genome shotgun (WGS) entry which is preliminary data.</text>
</comment>